<comment type="caution">
    <text evidence="1">The sequence shown here is derived from an EMBL/GenBank/DDBJ whole genome shotgun (WGS) entry which is preliminary data.</text>
</comment>
<gene>
    <name evidence="1" type="ORF">S01H4_36440</name>
</gene>
<accession>X1AUM7</accession>
<sequence>MTRVYHEKILEAIEEGGFTTHTVLFELLSFLPEDTLKSFYYGAFGNVGFEGEDY</sequence>
<dbReference type="EMBL" id="BART01019479">
    <property type="protein sequence ID" value="GAG86679.1"/>
    <property type="molecule type" value="Genomic_DNA"/>
</dbReference>
<reference evidence="1" key="1">
    <citation type="journal article" date="2014" name="Front. Microbiol.">
        <title>High frequency of phylogenetically diverse reductive dehalogenase-homologous genes in deep subseafloor sedimentary metagenomes.</title>
        <authorList>
            <person name="Kawai M."/>
            <person name="Futagami T."/>
            <person name="Toyoda A."/>
            <person name="Takaki Y."/>
            <person name="Nishi S."/>
            <person name="Hori S."/>
            <person name="Arai W."/>
            <person name="Tsubouchi T."/>
            <person name="Morono Y."/>
            <person name="Uchiyama I."/>
            <person name="Ito T."/>
            <person name="Fujiyama A."/>
            <person name="Inagaki F."/>
            <person name="Takami H."/>
        </authorList>
    </citation>
    <scope>NUCLEOTIDE SEQUENCE</scope>
    <source>
        <strain evidence="1">Expedition CK06-06</strain>
    </source>
</reference>
<organism evidence="1">
    <name type="scientific">marine sediment metagenome</name>
    <dbReference type="NCBI Taxonomy" id="412755"/>
    <lineage>
        <taxon>unclassified sequences</taxon>
        <taxon>metagenomes</taxon>
        <taxon>ecological metagenomes</taxon>
    </lineage>
</organism>
<dbReference type="AlphaFoldDB" id="X1AUM7"/>
<protein>
    <submittedName>
        <fullName evidence="1">Uncharacterized protein</fullName>
    </submittedName>
</protein>
<proteinExistence type="predicted"/>
<name>X1AUM7_9ZZZZ</name>
<evidence type="ECO:0000313" key="1">
    <source>
        <dbReference type="EMBL" id="GAG86679.1"/>
    </source>
</evidence>